<feature type="region of interest" description="Disordered" evidence="1">
    <location>
        <begin position="330"/>
        <end position="360"/>
    </location>
</feature>
<feature type="domain" description="Baseplate hub protein gp44/GpP-like C-terminal" evidence="3">
    <location>
        <begin position="257"/>
        <end position="339"/>
    </location>
</feature>
<evidence type="ECO:0000259" key="2">
    <source>
        <dbReference type="Pfam" id="PF21683"/>
    </source>
</evidence>
<dbReference type="InterPro" id="IPR023399">
    <property type="entry name" value="Baseplate-like_2-layer_sand"/>
</dbReference>
<dbReference type="Pfam" id="PF22255">
    <property type="entry name" value="Gp44-like_2nd"/>
    <property type="match status" value="1"/>
</dbReference>
<name>A0A1I7AFN8_9GAMM</name>
<feature type="domain" description="Baseplate hub protein gp44-like N-terminal" evidence="2">
    <location>
        <begin position="12"/>
        <end position="97"/>
    </location>
</feature>
<protein>
    <submittedName>
        <fullName evidence="5">Mu-like prophage tail protein gpP</fullName>
    </submittedName>
</protein>
<dbReference type="EMBL" id="FPAQ01000017">
    <property type="protein sequence ID" value="SFT73724.1"/>
    <property type="molecule type" value="Genomic_DNA"/>
</dbReference>
<evidence type="ECO:0000259" key="4">
    <source>
        <dbReference type="Pfam" id="PF22255"/>
    </source>
</evidence>
<dbReference type="RefSeq" id="WP_089849431.1">
    <property type="nucleotide sequence ID" value="NZ_FPAQ01000017.1"/>
</dbReference>
<organism evidence="5 6">
    <name type="scientific">Halomonas saccharevitans</name>
    <dbReference type="NCBI Taxonomy" id="416872"/>
    <lineage>
        <taxon>Bacteria</taxon>
        <taxon>Pseudomonadati</taxon>
        <taxon>Pseudomonadota</taxon>
        <taxon>Gammaproteobacteria</taxon>
        <taxon>Oceanospirillales</taxon>
        <taxon>Halomonadaceae</taxon>
        <taxon>Halomonas</taxon>
    </lineage>
</organism>
<evidence type="ECO:0000313" key="5">
    <source>
        <dbReference type="EMBL" id="SFT73724.1"/>
    </source>
</evidence>
<reference evidence="5 6" key="1">
    <citation type="submission" date="2016-10" db="EMBL/GenBank/DDBJ databases">
        <authorList>
            <person name="de Groot N.N."/>
        </authorList>
    </citation>
    <scope>NUCLEOTIDE SEQUENCE [LARGE SCALE GENOMIC DNA]</scope>
    <source>
        <strain evidence="5 6">CGMCC 1.6493</strain>
    </source>
</reference>
<evidence type="ECO:0000259" key="3">
    <source>
        <dbReference type="Pfam" id="PF21929"/>
    </source>
</evidence>
<dbReference type="OrthoDB" id="9016931at2"/>
<evidence type="ECO:0000313" key="6">
    <source>
        <dbReference type="Proteomes" id="UP000199594"/>
    </source>
</evidence>
<evidence type="ECO:0000256" key="1">
    <source>
        <dbReference type="SAM" id="MobiDB-lite"/>
    </source>
</evidence>
<sequence length="360" mass="39220">MSERDPTGRSPVVLQLGSRRHQGWQEVRIRLSLDQIADSFDLTLTERWADSGQVRPVTPGEACTVSVGGETVVTGYLDEVLPDYDATSHTITASGRSKAADLIDCSGRDQRFDGQTLVQIARTLAAPYGIEVVDVVGASRPFREFALEDGQTIAEALERAAQIRGARIVSDAEGRLVIVHAVQREIRTPLELGGNIRKGSGSFSDRDRFNTYIVEGQTPGTDEWNGEDAAGPSARATDPRIRSPRTTLIVSDTPANPADCRERAELEARMRWAKGRGVTYTVGTWRHEQGVWRPGDLVPVRDAYLGLDERLLISDVQLIESEQGRSAELRVAPPAAFEPVPVPEPEPSSSGGTTPAGWGW</sequence>
<dbReference type="Pfam" id="PF21683">
    <property type="entry name" value="GpP-like_1st"/>
    <property type="match status" value="1"/>
</dbReference>
<dbReference type="Gene3D" id="3.30.1920.10">
    <property type="entry name" value="Baseplate protein-like domains - 2 layer sandwich fold"/>
    <property type="match status" value="1"/>
</dbReference>
<feature type="region of interest" description="Disordered" evidence="1">
    <location>
        <begin position="216"/>
        <end position="244"/>
    </location>
</feature>
<feature type="domain" description="Baseplate hub protein gp44/GpP-like second" evidence="4">
    <location>
        <begin position="99"/>
        <end position="179"/>
    </location>
</feature>
<dbReference type="Gene3D" id="3.55.50.10">
    <property type="entry name" value="Baseplate protein-like domains"/>
    <property type="match status" value="1"/>
</dbReference>
<dbReference type="AlphaFoldDB" id="A0A1I7AFN8"/>
<dbReference type="Gene3D" id="2.30.300.10">
    <property type="entry name" value="Baseplate protein-like domain - beta roll fold"/>
    <property type="match status" value="1"/>
</dbReference>
<dbReference type="Pfam" id="PF21929">
    <property type="entry name" value="GpP_4th"/>
    <property type="match status" value="1"/>
</dbReference>
<accession>A0A1I7AFN8</accession>
<dbReference type="PIRSF" id="PIRSF004440">
    <property type="entry name" value="GpP"/>
    <property type="match status" value="1"/>
</dbReference>
<dbReference type="Proteomes" id="UP000199594">
    <property type="component" value="Unassembled WGS sequence"/>
</dbReference>
<dbReference type="InterPro" id="IPR053982">
    <property type="entry name" value="Gp44/GpP-like_C"/>
</dbReference>
<proteinExistence type="predicted"/>
<dbReference type="SUPFAM" id="SSF69279">
    <property type="entry name" value="Phage tail proteins"/>
    <property type="match status" value="2"/>
</dbReference>
<dbReference type="InterPro" id="IPR049354">
    <property type="entry name" value="GpP-like_N"/>
</dbReference>
<dbReference type="InterPro" id="IPR026276">
    <property type="entry name" value="Baseplate_GpP"/>
</dbReference>
<dbReference type="InterPro" id="IPR053981">
    <property type="entry name" value="Gp44/GpP-like_2nd"/>
</dbReference>
<gene>
    <name evidence="5" type="ORF">SAMN04487956_11743</name>
</gene>